<dbReference type="GeneID" id="20203854"/>
<evidence type="ECO:0000313" key="3">
    <source>
        <dbReference type="EnsemblMetazoa" id="HelroP171941"/>
    </source>
</evidence>
<proteinExistence type="predicted"/>
<evidence type="ECO:0000313" key="2">
    <source>
        <dbReference type="EMBL" id="ESO04936.1"/>
    </source>
</evidence>
<reference evidence="3" key="3">
    <citation type="submission" date="2015-06" db="UniProtKB">
        <authorList>
            <consortium name="EnsemblMetazoa"/>
        </authorList>
    </citation>
    <scope>IDENTIFICATION</scope>
</reference>
<evidence type="ECO:0000256" key="1">
    <source>
        <dbReference type="SAM" id="MobiDB-lite"/>
    </source>
</evidence>
<dbReference type="Proteomes" id="UP000015101">
    <property type="component" value="Unassembled WGS sequence"/>
</dbReference>
<reference evidence="2 4" key="2">
    <citation type="journal article" date="2013" name="Nature">
        <title>Insights into bilaterian evolution from three spiralian genomes.</title>
        <authorList>
            <person name="Simakov O."/>
            <person name="Marletaz F."/>
            <person name="Cho S.J."/>
            <person name="Edsinger-Gonzales E."/>
            <person name="Havlak P."/>
            <person name="Hellsten U."/>
            <person name="Kuo D.H."/>
            <person name="Larsson T."/>
            <person name="Lv J."/>
            <person name="Arendt D."/>
            <person name="Savage R."/>
            <person name="Osoegawa K."/>
            <person name="de Jong P."/>
            <person name="Grimwood J."/>
            <person name="Chapman J.A."/>
            <person name="Shapiro H."/>
            <person name="Aerts A."/>
            <person name="Otillar R.P."/>
            <person name="Terry A.Y."/>
            <person name="Boore J.L."/>
            <person name="Grigoriev I.V."/>
            <person name="Lindberg D.R."/>
            <person name="Seaver E.C."/>
            <person name="Weisblat D.A."/>
            <person name="Putnam N.H."/>
            <person name="Rokhsar D.S."/>
        </authorList>
    </citation>
    <scope>NUCLEOTIDE SEQUENCE</scope>
</reference>
<keyword evidence="4" id="KW-1185">Reference proteome</keyword>
<reference evidence="4" key="1">
    <citation type="submission" date="2012-12" db="EMBL/GenBank/DDBJ databases">
        <authorList>
            <person name="Hellsten U."/>
            <person name="Grimwood J."/>
            <person name="Chapman J.A."/>
            <person name="Shapiro H."/>
            <person name="Aerts A."/>
            <person name="Otillar R.P."/>
            <person name="Terry A.Y."/>
            <person name="Boore J.L."/>
            <person name="Simakov O."/>
            <person name="Marletaz F."/>
            <person name="Cho S.-J."/>
            <person name="Edsinger-Gonzales E."/>
            <person name="Havlak P."/>
            <person name="Kuo D.-H."/>
            <person name="Larsson T."/>
            <person name="Lv J."/>
            <person name="Arendt D."/>
            <person name="Savage R."/>
            <person name="Osoegawa K."/>
            <person name="de Jong P."/>
            <person name="Lindberg D.R."/>
            <person name="Seaver E.C."/>
            <person name="Weisblat D.A."/>
            <person name="Putnam N.H."/>
            <person name="Grigoriev I.V."/>
            <person name="Rokhsar D.S."/>
        </authorList>
    </citation>
    <scope>NUCLEOTIDE SEQUENCE</scope>
</reference>
<name>T1F4V5_HELRO</name>
<dbReference type="RefSeq" id="XP_009016869.1">
    <property type="nucleotide sequence ID" value="XM_009018621.1"/>
</dbReference>
<dbReference type="EMBL" id="AMQM01003983">
    <property type="status" value="NOT_ANNOTATED_CDS"/>
    <property type="molecule type" value="Genomic_DNA"/>
</dbReference>
<dbReference type="EnsemblMetazoa" id="HelroT171941">
    <property type="protein sequence ID" value="HelroP171941"/>
    <property type="gene ID" value="HelroG171941"/>
</dbReference>
<feature type="region of interest" description="Disordered" evidence="1">
    <location>
        <begin position="113"/>
        <end position="151"/>
    </location>
</feature>
<dbReference type="InParanoid" id="T1F4V5"/>
<evidence type="ECO:0000313" key="4">
    <source>
        <dbReference type="Proteomes" id="UP000015101"/>
    </source>
</evidence>
<gene>
    <name evidence="3" type="primary">20203854</name>
    <name evidence="2" type="ORF">HELRODRAFT_171941</name>
</gene>
<dbReference type="KEGG" id="hro:HELRODRAFT_171941"/>
<protein>
    <submittedName>
        <fullName evidence="2 3">Uncharacterized protein</fullName>
    </submittedName>
</protein>
<accession>T1F4V5</accession>
<dbReference type="HOGENOM" id="CLU_1526843_0_0_1"/>
<dbReference type="AlphaFoldDB" id="T1F4V5"/>
<sequence>MAICNFKVKYSDIVDEDEDDEGRQFEKFLLKIFCCFCCCGSYLKCSRRRSQTMLSLQHRPEVTRATVEGKSVAYNVKNFTSLANFRKPLSCNLTSFSNSRIRSNSCAVEMKVMGTSSNNNNNNSNNNIINKNQNTHSSNNNNNKKSGSNNCLTVQDGQAEVMARQRAASLSILNVS</sequence>
<dbReference type="CTD" id="20203854"/>
<feature type="compositionally biased region" description="Low complexity" evidence="1">
    <location>
        <begin position="116"/>
        <end position="150"/>
    </location>
</feature>
<dbReference type="EMBL" id="KB096411">
    <property type="protein sequence ID" value="ESO04936.1"/>
    <property type="molecule type" value="Genomic_DNA"/>
</dbReference>
<organism evidence="3 4">
    <name type="scientific">Helobdella robusta</name>
    <name type="common">Californian leech</name>
    <dbReference type="NCBI Taxonomy" id="6412"/>
    <lineage>
        <taxon>Eukaryota</taxon>
        <taxon>Metazoa</taxon>
        <taxon>Spiralia</taxon>
        <taxon>Lophotrochozoa</taxon>
        <taxon>Annelida</taxon>
        <taxon>Clitellata</taxon>
        <taxon>Hirudinea</taxon>
        <taxon>Rhynchobdellida</taxon>
        <taxon>Glossiphoniidae</taxon>
        <taxon>Helobdella</taxon>
    </lineage>
</organism>